<reference evidence="1 2" key="1">
    <citation type="submission" date="2018-06" db="EMBL/GenBank/DDBJ databases">
        <title>NTM in soil in Japan.</title>
        <authorList>
            <person name="Ohya K."/>
        </authorList>
    </citation>
    <scope>NUCLEOTIDE SEQUENCE [LARGE SCALE GENOMIC DNA]</scope>
    <source>
        <strain evidence="1 2">GF28</strain>
    </source>
</reference>
<evidence type="ECO:0000313" key="2">
    <source>
        <dbReference type="Proteomes" id="UP000250915"/>
    </source>
</evidence>
<comment type="caution">
    <text evidence="1">The sequence shown here is derived from an EMBL/GenBank/DDBJ whole genome shotgun (WGS) entry which is preliminary data.</text>
</comment>
<dbReference type="EMBL" id="QMEV01000001">
    <property type="protein sequence ID" value="RAV17513.1"/>
    <property type="molecule type" value="Genomic_DNA"/>
</dbReference>
<sequence length="124" mass="14207">MGLEEFRQQVIEAQSQLASIRLEMPNEEVFEIPHPMLISDDAQKRLEIVQSFQDLDRDRKNQIVDPPQIDGKPAEPLQIRIARALLGEEQHEKFIAAGGHSNDVTLAWQYLSQEHRARAEADPK</sequence>
<dbReference type="AlphaFoldDB" id="A0A329MFS6"/>
<name>A0A329MFS6_9MYCO</name>
<protein>
    <submittedName>
        <fullName evidence="1">Uncharacterized protein</fullName>
    </submittedName>
</protein>
<gene>
    <name evidence="1" type="ORF">DQP57_00370</name>
</gene>
<evidence type="ECO:0000313" key="1">
    <source>
        <dbReference type="EMBL" id="RAV17513.1"/>
    </source>
</evidence>
<proteinExistence type="predicted"/>
<accession>A0A329MFS6</accession>
<dbReference type="Proteomes" id="UP000250915">
    <property type="component" value="Unassembled WGS sequence"/>
</dbReference>
<organism evidence="1 2">
    <name type="scientific">Mycobacterium colombiense</name>
    <dbReference type="NCBI Taxonomy" id="339268"/>
    <lineage>
        <taxon>Bacteria</taxon>
        <taxon>Bacillati</taxon>
        <taxon>Actinomycetota</taxon>
        <taxon>Actinomycetes</taxon>
        <taxon>Mycobacteriales</taxon>
        <taxon>Mycobacteriaceae</taxon>
        <taxon>Mycobacterium</taxon>
        <taxon>Mycobacterium avium complex (MAC)</taxon>
    </lineage>
</organism>